<accession>A0AA41XIQ1</accession>
<evidence type="ECO:0000259" key="12">
    <source>
        <dbReference type="PROSITE" id="PS50850"/>
    </source>
</evidence>
<evidence type="ECO:0000256" key="4">
    <source>
        <dbReference type="ARBA" id="ARBA00022475"/>
    </source>
</evidence>
<dbReference type="Proteomes" id="UP001165587">
    <property type="component" value="Unassembled WGS sequence"/>
</dbReference>
<evidence type="ECO:0000256" key="9">
    <source>
        <dbReference type="ARBA" id="ARBA00037295"/>
    </source>
</evidence>
<feature type="transmembrane region" description="Helical" evidence="11">
    <location>
        <begin position="404"/>
        <end position="424"/>
    </location>
</feature>
<feature type="transmembrane region" description="Helical" evidence="11">
    <location>
        <begin position="282"/>
        <end position="302"/>
    </location>
</feature>
<name>A0AA41XIQ1_9MICO</name>
<evidence type="ECO:0000256" key="5">
    <source>
        <dbReference type="ARBA" id="ARBA00022692"/>
    </source>
</evidence>
<feature type="transmembrane region" description="Helical" evidence="11">
    <location>
        <begin position="379"/>
        <end position="398"/>
    </location>
</feature>
<dbReference type="GO" id="GO:0015293">
    <property type="term" value="F:symporter activity"/>
    <property type="evidence" value="ECO:0007669"/>
    <property type="project" value="UniProtKB-KW"/>
</dbReference>
<keyword evidence="14" id="KW-1185">Reference proteome</keyword>
<evidence type="ECO:0000313" key="13">
    <source>
        <dbReference type="EMBL" id="MCS5726678.1"/>
    </source>
</evidence>
<keyword evidence="6" id="KW-0769">Symport</keyword>
<evidence type="ECO:0000256" key="3">
    <source>
        <dbReference type="ARBA" id="ARBA00022448"/>
    </source>
</evidence>
<comment type="similarity">
    <text evidence="2">Belongs to the major facilitator superfamily. Metabolite:H+ Symporter (MHS) family (TC 2.A.1.6) family.</text>
</comment>
<feature type="transmembrane region" description="Helical" evidence="11">
    <location>
        <begin position="314"/>
        <end position="334"/>
    </location>
</feature>
<dbReference type="PANTHER" id="PTHR43045">
    <property type="entry name" value="SHIKIMATE TRANSPORTER"/>
    <property type="match status" value="1"/>
</dbReference>
<feature type="transmembrane region" description="Helical" evidence="11">
    <location>
        <begin position="62"/>
        <end position="83"/>
    </location>
</feature>
<evidence type="ECO:0000256" key="1">
    <source>
        <dbReference type="ARBA" id="ARBA00004651"/>
    </source>
</evidence>
<dbReference type="AlphaFoldDB" id="A0AA41XIQ1"/>
<sequence>MSAAAAPAAPTATPDRKTIRRVVGASVIGNTIETYDLFIYGTAAALVFPTVFFSNLDGTAAVLFSFLTFGASFLARPLGAIILGHFGDRIGRKKLLVFSLLLMGIATFAIALLPGYDAWGPAAPIILVLLRICQGFGYGGEWSGAITMVSEYAPANKRSLFTSFPQVGTPLGLIAANLIFIIMSAVLPNDQFLSWGWRVPFLLSIVLVGVGFYLRRRVDETPQFKELEKKGDKSKAPLLDVLRHPSGLLLVTGSTIAAFGIYYVVTTYLLSYVTGTEGIDRSIALTCLLVAAAVQGLGVLGWGWLSGKVNPTKLLLVSVIFMGLWAFPLVWLTATAVPLLIGVAFVGFMAIQSMFYGPMGGVFHGLFDTRYRYTGLGMGLNLGGLLGGGIAPLIAVTIPFGPGIAVMVIVMAVISLLFVIGIMVRWRALHPSGHADTTVEATTRG</sequence>
<feature type="transmembrane region" description="Helical" evidence="11">
    <location>
        <begin position="122"/>
        <end position="139"/>
    </location>
</feature>
<evidence type="ECO:0000256" key="2">
    <source>
        <dbReference type="ARBA" id="ARBA00008240"/>
    </source>
</evidence>
<evidence type="ECO:0000256" key="10">
    <source>
        <dbReference type="ARBA" id="ARBA00039918"/>
    </source>
</evidence>
<dbReference type="CDD" id="cd17369">
    <property type="entry name" value="MFS_ShiA_like"/>
    <property type="match status" value="1"/>
</dbReference>
<evidence type="ECO:0000256" key="8">
    <source>
        <dbReference type="ARBA" id="ARBA00023136"/>
    </source>
</evidence>
<keyword evidence="4" id="KW-1003">Cell membrane</keyword>
<dbReference type="PROSITE" id="PS50850">
    <property type="entry name" value="MFS"/>
    <property type="match status" value="1"/>
</dbReference>
<keyword evidence="8 11" id="KW-0472">Membrane</keyword>
<dbReference type="FunFam" id="1.20.1250.20:FF:000001">
    <property type="entry name" value="Dicarboxylate MFS transporter"/>
    <property type="match status" value="1"/>
</dbReference>
<comment type="function">
    <text evidence="9">May be a proton symporter involved in the uptake of osmolytes such as proline and glycine betaine.</text>
</comment>
<feature type="transmembrane region" description="Helical" evidence="11">
    <location>
        <begin position="248"/>
        <end position="270"/>
    </location>
</feature>
<proteinExistence type="inferred from homology"/>
<feature type="transmembrane region" description="Helical" evidence="11">
    <location>
        <begin position="95"/>
        <end position="116"/>
    </location>
</feature>
<dbReference type="SUPFAM" id="SSF103473">
    <property type="entry name" value="MFS general substrate transporter"/>
    <property type="match status" value="1"/>
</dbReference>
<evidence type="ECO:0000313" key="14">
    <source>
        <dbReference type="Proteomes" id="UP001165587"/>
    </source>
</evidence>
<reference evidence="13" key="1">
    <citation type="submission" date="2022-08" db="EMBL/GenBank/DDBJ databases">
        <authorList>
            <person name="Deng Y."/>
            <person name="Han X.-F."/>
            <person name="Zhang Y.-Q."/>
        </authorList>
    </citation>
    <scope>NUCLEOTIDE SEQUENCE</scope>
    <source>
        <strain evidence="13">CPCC 203407</strain>
    </source>
</reference>
<dbReference type="Pfam" id="PF07690">
    <property type="entry name" value="MFS_1"/>
    <property type="match status" value="1"/>
</dbReference>
<feature type="transmembrane region" description="Helical" evidence="11">
    <location>
        <begin position="37"/>
        <end position="56"/>
    </location>
</feature>
<dbReference type="Gene3D" id="1.20.1250.20">
    <property type="entry name" value="MFS general substrate transporter like domains"/>
    <property type="match status" value="2"/>
</dbReference>
<organism evidence="13 14">
    <name type="scientific">Herbiconiux oxytropis</name>
    <dbReference type="NCBI Taxonomy" id="2970915"/>
    <lineage>
        <taxon>Bacteria</taxon>
        <taxon>Bacillati</taxon>
        <taxon>Actinomycetota</taxon>
        <taxon>Actinomycetes</taxon>
        <taxon>Micrococcales</taxon>
        <taxon>Microbacteriaceae</taxon>
        <taxon>Herbiconiux</taxon>
    </lineage>
</organism>
<dbReference type="InterPro" id="IPR036259">
    <property type="entry name" value="MFS_trans_sf"/>
</dbReference>
<feature type="transmembrane region" description="Helical" evidence="11">
    <location>
        <begin position="195"/>
        <end position="214"/>
    </location>
</feature>
<keyword evidence="7 11" id="KW-1133">Transmembrane helix</keyword>
<evidence type="ECO:0000256" key="11">
    <source>
        <dbReference type="SAM" id="Phobius"/>
    </source>
</evidence>
<dbReference type="GO" id="GO:0005886">
    <property type="term" value="C:plasma membrane"/>
    <property type="evidence" value="ECO:0007669"/>
    <property type="project" value="UniProtKB-SubCell"/>
</dbReference>
<feature type="transmembrane region" description="Helical" evidence="11">
    <location>
        <begin position="160"/>
        <end position="183"/>
    </location>
</feature>
<evidence type="ECO:0000256" key="7">
    <source>
        <dbReference type="ARBA" id="ARBA00022989"/>
    </source>
</evidence>
<keyword evidence="5 11" id="KW-0812">Transmembrane</keyword>
<keyword evidence="3" id="KW-0813">Transport</keyword>
<dbReference type="RefSeq" id="WP_259529338.1">
    <property type="nucleotide sequence ID" value="NZ_JANLCK010000006.1"/>
</dbReference>
<gene>
    <name evidence="13" type="ORF">N1028_12320</name>
</gene>
<evidence type="ECO:0000256" key="6">
    <source>
        <dbReference type="ARBA" id="ARBA00022847"/>
    </source>
</evidence>
<feature type="domain" description="Major facilitator superfamily (MFS) profile" evidence="12">
    <location>
        <begin position="22"/>
        <end position="427"/>
    </location>
</feature>
<dbReference type="PANTHER" id="PTHR43045:SF1">
    <property type="entry name" value="SHIKIMATE TRANSPORTER"/>
    <property type="match status" value="1"/>
</dbReference>
<comment type="caution">
    <text evidence="13">The sequence shown here is derived from an EMBL/GenBank/DDBJ whole genome shotgun (WGS) entry which is preliminary data.</text>
</comment>
<protein>
    <recommendedName>
        <fullName evidence="10">Putative proline/betaine transporter</fullName>
    </recommendedName>
</protein>
<dbReference type="EMBL" id="JANLCK010000006">
    <property type="protein sequence ID" value="MCS5726678.1"/>
    <property type="molecule type" value="Genomic_DNA"/>
</dbReference>
<dbReference type="InterPro" id="IPR020846">
    <property type="entry name" value="MFS_dom"/>
</dbReference>
<feature type="transmembrane region" description="Helical" evidence="11">
    <location>
        <begin position="340"/>
        <end position="367"/>
    </location>
</feature>
<dbReference type="InterPro" id="IPR011701">
    <property type="entry name" value="MFS"/>
</dbReference>
<comment type="subcellular location">
    <subcellularLocation>
        <location evidence="1">Cell membrane</location>
        <topology evidence="1">Multi-pass membrane protein</topology>
    </subcellularLocation>
</comment>